<dbReference type="RefSeq" id="XP_018013067.1">
    <property type="nucleotide sequence ID" value="XM_018157578.2"/>
</dbReference>
<dbReference type="Proteomes" id="UP000694843">
    <property type="component" value="Unplaced"/>
</dbReference>
<dbReference type="InterPro" id="IPR005828">
    <property type="entry name" value="MFS_sugar_transport-like"/>
</dbReference>
<proteinExistence type="inferred from homology"/>
<dbReference type="GO" id="GO:0016020">
    <property type="term" value="C:membrane"/>
    <property type="evidence" value="ECO:0007669"/>
    <property type="project" value="UniProtKB-SubCell"/>
</dbReference>
<dbReference type="Pfam" id="PF07690">
    <property type="entry name" value="MFS_1"/>
    <property type="match status" value="1"/>
</dbReference>
<dbReference type="OMA" id="IEYEAHT"/>
<feature type="transmembrane region" description="Helical" evidence="8">
    <location>
        <begin position="343"/>
        <end position="365"/>
    </location>
</feature>
<feature type="transmembrane region" description="Helical" evidence="8">
    <location>
        <begin position="199"/>
        <end position="222"/>
    </location>
</feature>
<dbReference type="GeneID" id="108670126"/>
<feature type="transmembrane region" description="Helical" evidence="8">
    <location>
        <begin position="499"/>
        <end position="516"/>
    </location>
</feature>
<dbReference type="AlphaFoldDB" id="A0A8B7NHF9"/>
<feature type="transmembrane region" description="Helical" evidence="8">
    <location>
        <begin position="164"/>
        <end position="187"/>
    </location>
</feature>
<comment type="similarity">
    <text evidence="2">Belongs to the major facilitator superfamily.</text>
</comment>
<dbReference type="SUPFAM" id="SSF141571">
    <property type="entry name" value="Pentapeptide repeat-like"/>
    <property type="match status" value="1"/>
</dbReference>
<evidence type="ECO:0000256" key="1">
    <source>
        <dbReference type="ARBA" id="ARBA00004141"/>
    </source>
</evidence>
<dbReference type="PANTHER" id="PTHR23511">
    <property type="entry name" value="SYNAPTIC VESICLE GLYCOPROTEIN 2"/>
    <property type="match status" value="1"/>
</dbReference>
<feature type="transmembrane region" description="Helical" evidence="8">
    <location>
        <begin position="73"/>
        <end position="97"/>
    </location>
</feature>
<feature type="transmembrane region" description="Helical" evidence="8">
    <location>
        <begin position="523"/>
        <end position="542"/>
    </location>
</feature>
<feature type="transmembrane region" description="Helical" evidence="8">
    <location>
        <begin position="141"/>
        <end position="158"/>
    </location>
</feature>
<dbReference type="InterPro" id="IPR011701">
    <property type="entry name" value="MFS"/>
</dbReference>
<gene>
    <name evidence="11" type="primary">LOC108670126</name>
</gene>
<dbReference type="Pfam" id="PF23894">
    <property type="entry name" value="LD_SV2"/>
    <property type="match status" value="1"/>
</dbReference>
<feature type="region of interest" description="Disordered" evidence="7">
    <location>
        <begin position="1"/>
        <end position="42"/>
    </location>
</feature>
<keyword evidence="10" id="KW-1185">Reference proteome</keyword>
<evidence type="ECO:0000256" key="3">
    <source>
        <dbReference type="ARBA" id="ARBA00022448"/>
    </source>
</evidence>
<keyword evidence="6 8" id="KW-0472">Membrane</keyword>
<organism evidence="10 11">
    <name type="scientific">Hyalella azteca</name>
    <name type="common">Amphipod</name>
    <dbReference type="NCBI Taxonomy" id="294128"/>
    <lineage>
        <taxon>Eukaryota</taxon>
        <taxon>Metazoa</taxon>
        <taxon>Ecdysozoa</taxon>
        <taxon>Arthropoda</taxon>
        <taxon>Crustacea</taxon>
        <taxon>Multicrustacea</taxon>
        <taxon>Malacostraca</taxon>
        <taxon>Eumalacostraca</taxon>
        <taxon>Peracarida</taxon>
        <taxon>Amphipoda</taxon>
        <taxon>Senticaudata</taxon>
        <taxon>Talitrida</taxon>
        <taxon>Talitroidea</taxon>
        <taxon>Hyalellidae</taxon>
        <taxon>Hyalella</taxon>
    </lineage>
</organism>
<feature type="compositionally biased region" description="Basic and acidic residues" evidence="7">
    <location>
        <begin position="1"/>
        <end position="25"/>
    </location>
</feature>
<dbReference type="Pfam" id="PF00083">
    <property type="entry name" value="Sugar_tr"/>
    <property type="match status" value="1"/>
</dbReference>
<accession>A0A8B7NHF9</accession>
<sequence>MSKAEEGQEKELLMKDGDSLRKYRDDDWDTTAPSAAPPARQNIEAECDLTDVPVLSQFHEDAIQQAGTGSFQLVLLCVVGLGLAADTVELFVVAYVIPSAEVEFCMTGSMKGWLAAVTFIGMMIGAIVWGALGDSVGRRKALLSALLVNAFFGLLTALMPTYGIFIATRLCSGVGIGGGIPIVFAYFCEFVSKNKRGRYLSWLLTWWAVGGVFTALMAWCIIPRTGISVVEDELHHFSSWRVFLVVCSLPAFAAVLGLYFMPESPRYLLEQGRDVEAIMIYKKIFAWNHARGLGEEYQLSELELPAGRQHEAAGRPGGATFFDTLDKLRALHLRLLKPPFLRVTLLLLIVWFAAAFGFYGLSVWFPEYIKLLKSEEYDKNATIINDYVYGSWKFNVSLLDNIRFVNVKFNNVTFESMVLNHVTFDGCSIFDCTFTDIKSSKTYFIESYVARNTFISTDIYEYRFINCEMINNTFRTVDSKCNLDFDYNIHYKDIFQENLIGQLSLIPGTLVAAIFMDQIGRSHIMGVSFILSAVAAFFIWFLDSKVGVIVFEAMFNFIFIAGWNSLDIATTESYPAHIRTSAYGFISAVSRVGGIAGSLTFGHFIYLSRAIPMLTTFAVLLIGGLVALKIPETRDRLV</sequence>
<feature type="transmembrane region" description="Helical" evidence="8">
    <location>
        <begin position="610"/>
        <end position="628"/>
    </location>
</feature>
<dbReference type="InterPro" id="IPR036259">
    <property type="entry name" value="MFS_trans_sf"/>
</dbReference>
<dbReference type="PANTHER" id="PTHR23511:SF42">
    <property type="entry name" value="SYNAPTIC VESICLE GLYCOPROTEIN 2C-LIKE"/>
    <property type="match status" value="1"/>
</dbReference>
<dbReference type="KEGG" id="hazt:108670126"/>
<evidence type="ECO:0000256" key="8">
    <source>
        <dbReference type="SAM" id="Phobius"/>
    </source>
</evidence>
<keyword evidence="4 8" id="KW-0812">Transmembrane</keyword>
<keyword evidence="5 8" id="KW-1133">Transmembrane helix</keyword>
<dbReference type="Gene3D" id="1.20.1250.20">
    <property type="entry name" value="MFS general substrate transporter like domains"/>
    <property type="match status" value="2"/>
</dbReference>
<feature type="transmembrane region" description="Helical" evidence="8">
    <location>
        <begin position="112"/>
        <end position="132"/>
    </location>
</feature>
<dbReference type="PROSITE" id="PS50850">
    <property type="entry name" value="MFS"/>
    <property type="match status" value="1"/>
</dbReference>
<evidence type="ECO:0000313" key="10">
    <source>
        <dbReference type="Proteomes" id="UP000694843"/>
    </source>
</evidence>
<evidence type="ECO:0000259" key="9">
    <source>
        <dbReference type="PROSITE" id="PS50850"/>
    </source>
</evidence>
<evidence type="ECO:0000256" key="7">
    <source>
        <dbReference type="SAM" id="MobiDB-lite"/>
    </source>
</evidence>
<evidence type="ECO:0000256" key="4">
    <source>
        <dbReference type="ARBA" id="ARBA00022692"/>
    </source>
</evidence>
<reference evidence="11" key="1">
    <citation type="submission" date="2025-08" db="UniProtKB">
        <authorList>
            <consortium name="RefSeq"/>
        </authorList>
    </citation>
    <scope>IDENTIFICATION</scope>
    <source>
        <tissue evidence="11">Whole organism</tissue>
    </source>
</reference>
<dbReference type="Gene3D" id="2.160.20.80">
    <property type="entry name" value="E3 ubiquitin-protein ligase SopA"/>
    <property type="match status" value="1"/>
</dbReference>
<name>A0A8B7NHF9_HYAAZ</name>
<feature type="transmembrane region" description="Helical" evidence="8">
    <location>
        <begin position="582"/>
        <end position="604"/>
    </location>
</feature>
<evidence type="ECO:0000256" key="2">
    <source>
        <dbReference type="ARBA" id="ARBA00008335"/>
    </source>
</evidence>
<dbReference type="SUPFAM" id="SSF103473">
    <property type="entry name" value="MFS general substrate transporter"/>
    <property type="match status" value="2"/>
</dbReference>
<dbReference type="InterPro" id="IPR055415">
    <property type="entry name" value="LD_SV2"/>
</dbReference>
<dbReference type="OrthoDB" id="433512at2759"/>
<evidence type="ECO:0000313" key="11">
    <source>
        <dbReference type="RefSeq" id="XP_018013067.1"/>
    </source>
</evidence>
<dbReference type="GO" id="GO:0022857">
    <property type="term" value="F:transmembrane transporter activity"/>
    <property type="evidence" value="ECO:0007669"/>
    <property type="project" value="InterPro"/>
</dbReference>
<keyword evidence="3" id="KW-0813">Transport</keyword>
<dbReference type="InterPro" id="IPR020846">
    <property type="entry name" value="MFS_dom"/>
</dbReference>
<evidence type="ECO:0000256" key="6">
    <source>
        <dbReference type="ARBA" id="ARBA00023136"/>
    </source>
</evidence>
<feature type="domain" description="Major facilitator superfamily (MFS) profile" evidence="9">
    <location>
        <begin position="75"/>
        <end position="635"/>
    </location>
</feature>
<feature type="transmembrane region" description="Helical" evidence="8">
    <location>
        <begin position="548"/>
        <end position="570"/>
    </location>
</feature>
<comment type="subcellular location">
    <subcellularLocation>
        <location evidence="1">Membrane</location>
        <topology evidence="1">Multi-pass membrane protein</topology>
    </subcellularLocation>
</comment>
<evidence type="ECO:0000256" key="5">
    <source>
        <dbReference type="ARBA" id="ARBA00022989"/>
    </source>
</evidence>
<feature type="transmembrane region" description="Helical" evidence="8">
    <location>
        <begin position="242"/>
        <end position="261"/>
    </location>
</feature>
<protein>
    <submittedName>
        <fullName evidence="11">Synaptic vesicle glycoprotein 2B</fullName>
    </submittedName>
</protein>